<dbReference type="PROSITE" id="PS51257">
    <property type="entry name" value="PROKAR_LIPOPROTEIN"/>
    <property type="match status" value="1"/>
</dbReference>
<gene>
    <name evidence="2" type="ORF">GCM10007927_36480</name>
</gene>
<keyword evidence="1" id="KW-0732">Signal</keyword>
<dbReference type="EMBL" id="BSNL01000003">
    <property type="protein sequence ID" value="GLQ28845.1"/>
    <property type="molecule type" value="Genomic_DNA"/>
</dbReference>
<evidence type="ECO:0008006" key="4">
    <source>
        <dbReference type="Google" id="ProtNLM"/>
    </source>
</evidence>
<evidence type="ECO:0000313" key="3">
    <source>
        <dbReference type="Proteomes" id="UP001161388"/>
    </source>
</evidence>
<feature type="signal peptide" evidence="1">
    <location>
        <begin position="1"/>
        <end position="15"/>
    </location>
</feature>
<feature type="chain" id="PRO_5047128705" description="Lipoprotein" evidence="1">
    <location>
        <begin position="16"/>
        <end position="57"/>
    </location>
</feature>
<protein>
    <recommendedName>
        <fullName evidence="4">Lipoprotein</fullName>
    </recommendedName>
</protein>
<evidence type="ECO:0000256" key="1">
    <source>
        <dbReference type="SAM" id="SignalP"/>
    </source>
</evidence>
<comment type="caution">
    <text evidence="2">The sequence shown here is derived from an EMBL/GenBank/DDBJ whole genome shotgun (WGS) entry which is preliminary data.</text>
</comment>
<reference evidence="2" key="1">
    <citation type="journal article" date="2014" name="Int. J. Syst. Evol. Microbiol.">
        <title>Complete genome of a new Firmicutes species belonging to the dominant human colonic microbiota ('Ruminococcus bicirculans') reveals two chromosomes and a selective capacity to utilize plant glucans.</title>
        <authorList>
            <consortium name="NISC Comparative Sequencing Program"/>
            <person name="Wegmann U."/>
            <person name="Louis P."/>
            <person name="Goesmann A."/>
            <person name="Henrissat B."/>
            <person name="Duncan S.H."/>
            <person name="Flint H.J."/>
        </authorList>
    </citation>
    <scope>NUCLEOTIDE SEQUENCE</scope>
    <source>
        <strain evidence="2">NBRC 109915</strain>
    </source>
</reference>
<dbReference type="Proteomes" id="UP001161388">
    <property type="component" value="Unassembled WGS sequence"/>
</dbReference>
<sequence length="57" mass="6313">MIRFLVLLLVLGSLAACEQYREPQANCFNLVSRGPTSLDCDFEALDGALDITDEVHE</sequence>
<proteinExistence type="predicted"/>
<reference evidence="2" key="2">
    <citation type="submission" date="2023-01" db="EMBL/GenBank/DDBJ databases">
        <title>Draft genome sequence of Sulfitobacter pacificus strain NBRC 109915.</title>
        <authorList>
            <person name="Sun Q."/>
            <person name="Mori K."/>
        </authorList>
    </citation>
    <scope>NUCLEOTIDE SEQUENCE</scope>
    <source>
        <strain evidence="2">NBRC 109915</strain>
    </source>
</reference>
<keyword evidence="3" id="KW-1185">Reference proteome</keyword>
<dbReference type="RefSeq" id="WP_284375842.1">
    <property type="nucleotide sequence ID" value="NZ_BSNL01000003.1"/>
</dbReference>
<organism evidence="2 3">
    <name type="scientific">Sulfitobacter pacificus</name>
    <dbReference type="NCBI Taxonomy" id="1499314"/>
    <lineage>
        <taxon>Bacteria</taxon>
        <taxon>Pseudomonadati</taxon>
        <taxon>Pseudomonadota</taxon>
        <taxon>Alphaproteobacteria</taxon>
        <taxon>Rhodobacterales</taxon>
        <taxon>Roseobacteraceae</taxon>
        <taxon>Sulfitobacter</taxon>
    </lineage>
</organism>
<accession>A0ABQ5VNV9</accession>
<name>A0ABQ5VNV9_9RHOB</name>
<evidence type="ECO:0000313" key="2">
    <source>
        <dbReference type="EMBL" id="GLQ28845.1"/>
    </source>
</evidence>